<comment type="subcellular location">
    <subcellularLocation>
        <location evidence="1">Nucleus</location>
    </subcellularLocation>
</comment>
<dbReference type="GO" id="GO:0051301">
    <property type="term" value="P:cell division"/>
    <property type="evidence" value="ECO:0007669"/>
    <property type="project" value="UniProtKB-KW"/>
</dbReference>
<comment type="caution">
    <text evidence="12">The sequence shown here is derived from an EMBL/GenBank/DDBJ whole genome shotgun (WGS) entry which is preliminary data.</text>
</comment>
<protein>
    <recommendedName>
        <fullName evidence="4">Anaphase-promoting complex subunit 13</fullName>
    </recommendedName>
    <alternativeName>
        <fullName evidence="10">Cyclosome subunit 13</fullName>
    </alternativeName>
</protein>
<keyword evidence="5" id="KW-0132">Cell division</keyword>
<evidence type="ECO:0000313" key="12">
    <source>
        <dbReference type="EMBL" id="OQR79319.1"/>
    </source>
</evidence>
<keyword evidence="9" id="KW-0131">Cell cycle</keyword>
<dbReference type="Proteomes" id="UP000192247">
    <property type="component" value="Unassembled WGS sequence"/>
</dbReference>
<dbReference type="InParanoid" id="A0A1V9Y0R4"/>
<dbReference type="GO" id="GO:0005680">
    <property type="term" value="C:anaphase-promoting complex"/>
    <property type="evidence" value="ECO:0007669"/>
    <property type="project" value="InterPro"/>
</dbReference>
<dbReference type="OrthoDB" id="25675at2759"/>
<evidence type="ECO:0000256" key="2">
    <source>
        <dbReference type="ARBA" id="ARBA00004906"/>
    </source>
</evidence>
<keyword evidence="7" id="KW-0833">Ubl conjugation pathway</keyword>
<evidence type="ECO:0000256" key="5">
    <source>
        <dbReference type="ARBA" id="ARBA00022618"/>
    </source>
</evidence>
<evidence type="ECO:0000256" key="3">
    <source>
        <dbReference type="ARBA" id="ARBA00006940"/>
    </source>
</evidence>
<evidence type="ECO:0000256" key="8">
    <source>
        <dbReference type="ARBA" id="ARBA00023242"/>
    </source>
</evidence>
<comment type="pathway">
    <text evidence="2">Protein modification; protein ubiquitination.</text>
</comment>
<comment type="function">
    <text evidence="11">Component of the anaphase promoting complex/cyclosome (APC/C), a cell cycle-regulated E3 ubiquitin ligase that controls progression through mitosis and the G1 phase of the cell cycle. The APC/C complex acts by mediating ubiquitination and subsequent degradation of target proteins: it mainly mediates the formation of 'Lys-11'-linked polyubiquitin chains and, to a lower extent, the formation of 'Lys-48'- and 'Lys-63'-linked polyubiquitin chains. The APC/C complex catalyzes assembly of branched 'Lys-11'-/'Lys-48'-linked branched ubiquitin chains on target proteins.</text>
</comment>
<dbReference type="STRING" id="418985.A0A1V9Y0R4"/>
<evidence type="ECO:0000256" key="1">
    <source>
        <dbReference type="ARBA" id="ARBA00004123"/>
    </source>
</evidence>
<proteinExistence type="inferred from homology"/>
<dbReference type="PANTHER" id="PTHR28672">
    <property type="entry name" value="ANAPHASE-PROMOTING COMPLEX SUBUNIT 13"/>
    <property type="match status" value="1"/>
</dbReference>
<dbReference type="FunCoup" id="A0A1V9Y0R4">
    <property type="interactions" value="402"/>
</dbReference>
<organism evidence="12 13">
    <name type="scientific">Tropilaelaps mercedesae</name>
    <dbReference type="NCBI Taxonomy" id="418985"/>
    <lineage>
        <taxon>Eukaryota</taxon>
        <taxon>Metazoa</taxon>
        <taxon>Ecdysozoa</taxon>
        <taxon>Arthropoda</taxon>
        <taxon>Chelicerata</taxon>
        <taxon>Arachnida</taxon>
        <taxon>Acari</taxon>
        <taxon>Parasitiformes</taxon>
        <taxon>Mesostigmata</taxon>
        <taxon>Gamasina</taxon>
        <taxon>Dermanyssoidea</taxon>
        <taxon>Laelapidae</taxon>
        <taxon>Tropilaelaps</taxon>
    </lineage>
</organism>
<evidence type="ECO:0000256" key="11">
    <source>
        <dbReference type="ARBA" id="ARBA00045696"/>
    </source>
</evidence>
<dbReference type="Pfam" id="PF05839">
    <property type="entry name" value="Apc13p"/>
    <property type="match status" value="1"/>
</dbReference>
<name>A0A1V9Y0R4_9ACAR</name>
<dbReference type="GO" id="GO:0070979">
    <property type="term" value="P:protein K11-linked ubiquitination"/>
    <property type="evidence" value="ECO:0007669"/>
    <property type="project" value="TreeGrafter"/>
</dbReference>
<sequence length="96" mass="11124">MLVTSGRRFSYRFIRTKIQLLTAMDSDPIRGEPVIDIIDDAWRFDQLPKSEIKVPVEELPDPEPDNGNPLETLREQEMKWNDFALNRLQAQPDASP</sequence>
<reference evidence="12 13" key="1">
    <citation type="journal article" date="2017" name="Gigascience">
        <title>Draft genome of the honey bee ectoparasitic mite, Tropilaelaps mercedesae, is shaped by the parasitic life history.</title>
        <authorList>
            <person name="Dong X."/>
            <person name="Armstrong S.D."/>
            <person name="Xia D."/>
            <person name="Makepeace B.L."/>
            <person name="Darby A.C."/>
            <person name="Kadowaki T."/>
        </authorList>
    </citation>
    <scope>NUCLEOTIDE SEQUENCE [LARGE SCALE GENOMIC DNA]</scope>
    <source>
        <strain evidence="12">Wuxi-XJTLU</strain>
    </source>
</reference>
<keyword evidence="6" id="KW-0498">Mitosis</keyword>
<evidence type="ECO:0000256" key="4">
    <source>
        <dbReference type="ARBA" id="ARBA00013935"/>
    </source>
</evidence>
<keyword evidence="8" id="KW-0539">Nucleus</keyword>
<evidence type="ECO:0000256" key="10">
    <source>
        <dbReference type="ARBA" id="ARBA00031338"/>
    </source>
</evidence>
<dbReference type="AlphaFoldDB" id="A0A1V9Y0R4"/>
<comment type="similarity">
    <text evidence="3">Belongs to the APC13 family.</text>
</comment>
<dbReference type="PANTHER" id="PTHR28672:SF1">
    <property type="entry name" value="ANAPHASE-PROMOTING COMPLEX SUBUNIT 13"/>
    <property type="match status" value="1"/>
</dbReference>
<keyword evidence="13" id="KW-1185">Reference proteome</keyword>
<accession>A0A1V9Y0R4</accession>
<dbReference type="EMBL" id="MNPL01001250">
    <property type="protein sequence ID" value="OQR79319.1"/>
    <property type="molecule type" value="Genomic_DNA"/>
</dbReference>
<evidence type="ECO:0000256" key="9">
    <source>
        <dbReference type="ARBA" id="ARBA00023306"/>
    </source>
</evidence>
<evidence type="ECO:0000313" key="13">
    <source>
        <dbReference type="Proteomes" id="UP000192247"/>
    </source>
</evidence>
<evidence type="ECO:0000256" key="7">
    <source>
        <dbReference type="ARBA" id="ARBA00022786"/>
    </source>
</evidence>
<dbReference type="InterPro" id="IPR008401">
    <property type="entry name" value="Apc13"/>
</dbReference>
<gene>
    <name evidence="12" type="ORF">BIW11_05822</name>
</gene>
<evidence type="ECO:0000256" key="6">
    <source>
        <dbReference type="ARBA" id="ARBA00022776"/>
    </source>
</evidence>